<feature type="chain" id="PRO_5042225895" description="Chitin-binding type-1 domain-containing protein" evidence="3">
    <location>
        <begin position="28"/>
        <end position="240"/>
    </location>
</feature>
<accession>A0AAE0IZH1</accession>
<dbReference type="InterPro" id="IPR001223">
    <property type="entry name" value="Glyco_hydro18_cat"/>
</dbReference>
<feature type="disulfide bond" evidence="2">
    <location>
        <begin position="136"/>
        <end position="148"/>
    </location>
</feature>
<gene>
    <name evidence="6" type="ORF">B0T19DRAFT_459130</name>
</gene>
<dbReference type="SUPFAM" id="SSF51445">
    <property type="entry name" value="(Trans)glycosidases"/>
    <property type="match status" value="1"/>
</dbReference>
<dbReference type="EMBL" id="JAUEPO010000002">
    <property type="protein sequence ID" value="KAK3333760.1"/>
    <property type="molecule type" value="Genomic_DNA"/>
</dbReference>
<dbReference type="InterPro" id="IPR036861">
    <property type="entry name" value="Endochitinase-like_sf"/>
</dbReference>
<name>A0AAE0IZH1_9PEZI</name>
<dbReference type="InterPro" id="IPR017853">
    <property type="entry name" value="GH"/>
</dbReference>
<proteinExistence type="predicted"/>
<dbReference type="Gene3D" id="3.20.20.80">
    <property type="entry name" value="Glycosidases"/>
    <property type="match status" value="1"/>
</dbReference>
<keyword evidence="7" id="KW-1185">Reference proteome</keyword>
<dbReference type="PROSITE" id="PS51910">
    <property type="entry name" value="GH18_2"/>
    <property type="match status" value="1"/>
</dbReference>
<evidence type="ECO:0000313" key="7">
    <source>
        <dbReference type="Proteomes" id="UP001286456"/>
    </source>
</evidence>
<sequence length="240" mass="25760">MAPSTAQLLSSLCLGVGLTLSVAHAHAHAHAHALHLDLDTFAGQAEASLLEEAVAENSRHEVSKLMARASDVAPDYSCSKTKPCKLGCCGASDAVTGVAVYGMGPTFCGASCISECDSKSECNPGWGLQWSNSSLCPLNVCCSNFGFCGTTPSFCNNILATSPQCSQEQRTSDARTIGYYEWWNFARPYGNMEPEDIPLGCYTHINFVFALINPTTYRMDVMDEGTASRYSRVTALKAKQ</sequence>
<reference evidence="6" key="2">
    <citation type="submission" date="2023-06" db="EMBL/GenBank/DDBJ databases">
        <authorList>
            <consortium name="Lawrence Berkeley National Laboratory"/>
            <person name="Haridas S."/>
            <person name="Hensen N."/>
            <person name="Bonometti L."/>
            <person name="Westerberg I."/>
            <person name="Brannstrom I.O."/>
            <person name="Guillou S."/>
            <person name="Cros-Aarteil S."/>
            <person name="Calhoun S."/>
            <person name="Kuo A."/>
            <person name="Mondo S."/>
            <person name="Pangilinan J."/>
            <person name="Riley R."/>
            <person name="Labutti K."/>
            <person name="Andreopoulos B."/>
            <person name="Lipzen A."/>
            <person name="Chen C."/>
            <person name="Yanf M."/>
            <person name="Daum C."/>
            <person name="Ng V."/>
            <person name="Clum A."/>
            <person name="Steindorff A."/>
            <person name="Ohm R."/>
            <person name="Martin F."/>
            <person name="Silar P."/>
            <person name="Natvig D."/>
            <person name="Lalanne C."/>
            <person name="Gautier V."/>
            <person name="Ament-Velasquez S.L."/>
            <person name="Kruys A."/>
            <person name="Hutchinson M.I."/>
            <person name="Powell A.J."/>
            <person name="Barry K."/>
            <person name="Miller A.N."/>
            <person name="Grigoriev I.V."/>
            <person name="Debuchy R."/>
            <person name="Gladieux P."/>
            <person name="Thoren M.H."/>
            <person name="Johannesson H."/>
        </authorList>
    </citation>
    <scope>NUCLEOTIDE SEQUENCE</scope>
    <source>
        <strain evidence="6">SMH4131-1</strain>
    </source>
</reference>
<dbReference type="CDD" id="cd00035">
    <property type="entry name" value="ChtBD1"/>
    <property type="match status" value="1"/>
</dbReference>
<feature type="domain" description="GH18" evidence="5">
    <location>
        <begin position="174"/>
        <end position="240"/>
    </location>
</feature>
<organism evidence="6 7">
    <name type="scientific">Cercophora scortea</name>
    <dbReference type="NCBI Taxonomy" id="314031"/>
    <lineage>
        <taxon>Eukaryota</taxon>
        <taxon>Fungi</taxon>
        <taxon>Dikarya</taxon>
        <taxon>Ascomycota</taxon>
        <taxon>Pezizomycotina</taxon>
        <taxon>Sordariomycetes</taxon>
        <taxon>Sordariomycetidae</taxon>
        <taxon>Sordariales</taxon>
        <taxon>Lasiosphaeriaceae</taxon>
        <taxon>Cercophora</taxon>
    </lineage>
</organism>
<evidence type="ECO:0000256" key="1">
    <source>
        <dbReference type="ARBA" id="ARBA00022669"/>
    </source>
</evidence>
<evidence type="ECO:0000313" key="6">
    <source>
        <dbReference type="EMBL" id="KAK3333760.1"/>
    </source>
</evidence>
<feature type="domain" description="Chitin-binding type-1" evidence="4">
    <location>
        <begin position="119"/>
        <end position="167"/>
    </location>
</feature>
<reference evidence="6" key="1">
    <citation type="journal article" date="2023" name="Mol. Phylogenet. Evol.">
        <title>Genome-scale phylogeny and comparative genomics of the fungal order Sordariales.</title>
        <authorList>
            <person name="Hensen N."/>
            <person name="Bonometti L."/>
            <person name="Westerberg I."/>
            <person name="Brannstrom I.O."/>
            <person name="Guillou S."/>
            <person name="Cros-Aarteil S."/>
            <person name="Calhoun S."/>
            <person name="Haridas S."/>
            <person name="Kuo A."/>
            <person name="Mondo S."/>
            <person name="Pangilinan J."/>
            <person name="Riley R."/>
            <person name="LaButti K."/>
            <person name="Andreopoulos B."/>
            <person name="Lipzen A."/>
            <person name="Chen C."/>
            <person name="Yan M."/>
            <person name="Daum C."/>
            <person name="Ng V."/>
            <person name="Clum A."/>
            <person name="Steindorff A."/>
            <person name="Ohm R.A."/>
            <person name="Martin F."/>
            <person name="Silar P."/>
            <person name="Natvig D.O."/>
            <person name="Lalanne C."/>
            <person name="Gautier V."/>
            <person name="Ament-Velasquez S.L."/>
            <person name="Kruys A."/>
            <person name="Hutchinson M.I."/>
            <person name="Powell A.J."/>
            <person name="Barry K."/>
            <person name="Miller A.N."/>
            <person name="Grigoriev I.V."/>
            <person name="Debuchy R."/>
            <person name="Gladieux P."/>
            <person name="Hiltunen Thoren M."/>
            <person name="Johannesson H."/>
        </authorList>
    </citation>
    <scope>NUCLEOTIDE SEQUENCE</scope>
    <source>
        <strain evidence="6">SMH4131-1</strain>
    </source>
</reference>
<dbReference type="InterPro" id="IPR001002">
    <property type="entry name" value="Chitin-bd_1"/>
</dbReference>
<dbReference type="PROSITE" id="PS00026">
    <property type="entry name" value="CHIT_BIND_I_1"/>
    <property type="match status" value="1"/>
</dbReference>
<dbReference type="GO" id="GO:0005975">
    <property type="term" value="P:carbohydrate metabolic process"/>
    <property type="evidence" value="ECO:0007669"/>
    <property type="project" value="InterPro"/>
</dbReference>
<dbReference type="SMART" id="SM00270">
    <property type="entry name" value="ChtBD1"/>
    <property type="match status" value="1"/>
</dbReference>
<dbReference type="Proteomes" id="UP001286456">
    <property type="component" value="Unassembled WGS sequence"/>
</dbReference>
<comment type="caution">
    <text evidence="2">Lacks conserved residue(s) required for the propagation of feature annotation.</text>
</comment>
<keyword evidence="1 2" id="KW-0147">Chitin-binding</keyword>
<comment type="caution">
    <text evidence="6">The sequence shown here is derived from an EMBL/GenBank/DDBJ whole genome shotgun (WGS) entry which is preliminary data.</text>
</comment>
<evidence type="ECO:0000259" key="4">
    <source>
        <dbReference type="PROSITE" id="PS50941"/>
    </source>
</evidence>
<evidence type="ECO:0008006" key="8">
    <source>
        <dbReference type="Google" id="ProtNLM"/>
    </source>
</evidence>
<dbReference type="Gene3D" id="3.30.60.10">
    <property type="entry name" value="Endochitinase-like"/>
    <property type="match status" value="1"/>
</dbReference>
<evidence type="ECO:0000256" key="2">
    <source>
        <dbReference type="PROSITE-ProRule" id="PRU00261"/>
    </source>
</evidence>
<dbReference type="AlphaFoldDB" id="A0AAE0IZH1"/>
<keyword evidence="2" id="KW-1015">Disulfide bond</keyword>
<dbReference type="SUPFAM" id="SSF57016">
    <property type="entry name" value="Plant lectins/antimicrobial peptides"/>
    <property type="match status" value="1"/>
</dbReference>
<evidence type="ECO:0000259" key="5">
    <source>
        <dbReference type="PROSITE" id="PS51910"/>
    </source>
</evidence>
<dbReference type="InterPro" id="IPR018371">
    <property type="entry name" value="Chitin-binding_1_CS"/>
</dbReference>
<dbReference type="Pfam" id="PF00187">
    <property type="entry name" value="Chitin_bind_1"/>
    <property type="match status" value="1"/>
</dbReference>
<feature type="disulfide bond" evidence="2">
    <location>
        <begin position="141"/>
        <end position="155"/>
    </location>
</feature>
<keyword evidence="3" id="KW-0732">Signal</keyword>
<evidence type="ECO:0000256" key="3">
    <source>
        <dbReference type="SAM" id="SignalP"/>
    </source>
</evidence>
<protein>
    <recommendedName>
        <fullName evidence="8">Chitin-binding type-1 domain-containing protein</fullName>
    </recommendedName>
</protein>
<feature type="signal peptide" evidence="3">
    <location>
        <begin position="1"/>
        <end position="27"/>
    </location>
</feature>
<dbReference type="PROSITE" id="PS50941">
    <property type="entry name" value="CHIT_BIND_I_2"/>
    <property type="match status" value="1"/>
</dbReference>
<dbReference type="GO" id="GO:0008061">
    <property type="term" value="F:chitin binding"/>
    <property type="evidence" value="ECO:0007669"/>
    <property type="project" value="UniProtKB-UniRule"/>
</dbReference>